<name>A0AAV0R2M6_9ROSI</name>
<keyword evidence="2" id="KW-1185">Reference proteome</keyword>
<dbReference type="AlphaFoldDB" id="A0AAV0R2M6"/>
<sequence>MQQNDSSSSAPDPAAEAFLASTLRYIQFQKQKGVKAVGSQEELHDLMQLLKEYKGKLAKVAGSNSPPRQFYVYALYGFVRAQVWFKVTGAMSIKKTKRSIDVLKVNWKYRKCGCGSPSPVIDSSSITSYMDASS</sequence>
<dbReference type="EMBL" id="CAMGYJ010000010">
    <property type="protein sequence ID" value="CAI0551972.1"/>
    <property type="molecule type" value="Genomic_DNA"/>
</dbReference>
<reference evidence="1" key="1">
    <citation type="submission" date="2022-08" db="EMBL/GenBank/DDBJ databases">
        <authorList>
            <person name="Gutierrez-Valencia J."/>
        </authorList>
    </citation>
    <scope>NUCLEOTIDE SEQUENCE</scope>
</reference>
<gene>
    <name evidence="1" type="ORF">LITE_LOCUS46196</name>
</gene>
<dbReference type="Proteomes" id="UP001154282">
    <property type="component" value="Unassembled WGS sequence"/>
</dbReference>
<proteinExistence type="predicted"/>
<organism evidence="1 2">
    <name type="scientific">Linum tenue</name>
    <dbReference type="NCBI Taxonomy" id="586396"/>
    <lineage>
        <taxon>Eukaryota</taxon>
        <taxon>Viridiplantae</taxon>
        <taxon>Streptophyta</taxon>
        <taxon>Embryophyta</taxon>
        <taxon>Tracheophyta</taxon>
        <taxon>Spermatophyta</taxon>
        <taxon>Magnoliopsida</taxon>
        <taxon>eudicotyledons</taxon>
        <taxon>Gunneridae</taxon>
        <taxon>Pentapetalae</taxon>
        <taxon>rosids</taxon>
        <taxon>fabids</taxon>
        <taxon>Malpighiales</taxon>
        <taxon>Linaceae</taxon>
        <taxon>Linum</taxon>
    </lineage>
</organism>
<accession>A0AAV0R2M6</accession>
<evidence type="ECO:0000313" key="2">
    <source>
        <dbReference type="Proteomes" id="UP001154282"/>
    </source>
</evidence>
<evidence type="ECO:0000313" key="1">
    <source>
        <dbReference type="EMBL" id="CAI0551972.1"/>
    </source>
</evidence>
<comment type="caution">
    <text evidence="1">The sequence shown here is derived from an EMBL/GenBank/DDBJ whole genome shotgun (WGS) entry which is preliminary data.</text>
</comment>
<protein>
    <submittedName>
        <fullName evidence="1">Uncharacterized protein</fullName>
    </submittedName>
</protein>